<dbReference type="InterPro" id="IPR027417">
    <property type="entry name" value="P-loop_NTPase"/>
</dbReference>
<dbReference type="Gene3D" id="3.40.50.300">
    <property type="entry name" value="P-loop containing nucleotide triphosphate hydrolases"/>
    <property type="match status" value="1"/>
</dbReference>
<organism evidence="8 9">
    <name type="scientific">candidate division WOR-3 bacterium</name>
    <dbReference type="NCBI Taxonomy" id="2052148"/>
    <lineage>
        <taxon>Bacteria</taxon>
        <taxon>Bacteria division WOR-3</taxon>
    </lineage>
</organism>
<comment type="caution">
    <text evidence="8">The sequence shown here is derived from an EMBL/GenBank/DDBJ whole genome shotgun (WGS) entry which is preliminary data.</text>
</comment>
<dbReference type="SMART" id="SM00962">
    <property type="entry name" value="SRP54"/>
    <property type="match status" value="1"/>
</dbReference>
<keyword evidence="5" id="KW-0472">Membrane</keyword>
<feature type="domain" description="SRP54-type proteins GTP-binding" evidence="7">
    <location>
        <begin position="251"/>
        <end position="264"/>
    </location>
</feature>
<evidence type="ECO:0000313" key="8">
    <source>
        <dbReference type="EMBL" id="MBD3363893.1"/>
    </source>
</evidence>
<dbReference type="PANTHER" id="PTHR43134:SF1">
    <property type="entry name" value="SIGNAL RECOGNITION PARTICLE RECEPTOR SUBUNIT ALPHA"/>
    <property type="match status" value="1"/>
</dbReference>
<dbReference type="SUPFAM" id="SSF52540">
    <property type="entry name" value="P-loop containing nucleoside triphosphate hydrolases"/>
    <property type="match status" value="1"/>
</dbReference>
<dbReference type="AlphaFoldDB" id="A0A9D5K7U4"/>
<dbReference type="InterPro" id="IPR036225">
    <property type="entry name" value="SRP/SRP_N"/>
</dbReference>
<keyword evidence="4" id="KW-0342">GTP-binding</keyword>
<dbReference type="GO" id="GO:0006614">
    <property type="term" value="P:SRP-dependent cotranslational protein targeting to membrane"/>
    <property type="evidence" value="ECO:0007669"/>
    <property type="project" value="InterPro"/>
</dbReference>
<dbReference type="SMART" id="SM00382">
    <property type="entry name" value="AAA"/>
    <property type="match status" value="1"/>
</dbReference>
<reference evidence="8" key="1">
    <citation type="submission" date="2019-11" db="EMBL/GenBank/DDBJ databases">
        <title>Microbial mats filling the niche in hypersaline microbial mats.</title>
        <authorList>
            <person name="Wong H.L."/>
            <person name="Macleod F.I."/>
            <person name="White R.A. III"/>
            <person name="Burns B.P."/>
        </authorList>
    </citation>
    <scope>NUCLEOTIDE SEQUENCE</scope>
    <source>
        <strain evidence="8">Bin_327</strain>
    </source>
</reference>
<evidence type="ECO:0000313" key="9">
    <source>
        <dbReference type="Proteomes" id="UP000630660"/>
    </source>
</evidence>
<evidence type="ECO:0000259" key="7">
    <source>
        <dbReference type="PROSITE" id="PS00300"/>
    </source>
</evidence>
<dbReference type="InterPro" id="IPR042101">
    <property type="entry name" value="SRP54_N_sf"/>
</dbReference>
<dbReference type="EMBL" id="WJKJ01000047">
    <property type="protein sequence ID" value="MBD3363893.1"/>
    <property type="molecule type" value="Genomic_DNA"/>
</dbReference>
<dbReference type="GO" id="GO:0005047">
    <property type="term" value="F:signal recognition particle binding"/>
    <property type="evidence" value="ECO:0007669"/>
    <property type="project" value="TreeGrafter"/>
</dbReference>
<evidence type="ECO:0000256" key="3">
    <source>
        <dbReference type="ARBA" id="ARBA00022741"/>
    </source>
</evidence>
<dbReference type="GO" id="GO:0003924">
    <property type="term" value="F:GTPase activity"/>
    <property type="evidence" value="ECO:0007669"/>
    <property type="project" value="TreeGrafter"/>
</dbReference>
<dbReference type="SUPFAM" id="SSF47364">
    <property type="entry name" value="Domain of the SRP/SRP receptor G-proteins"/>
    <property type="match status" value="1"/>
</dbReference>
<dbReference type="InterPro" id="IPR003593">
    <property type="entry name" value="AAA+_ATPase"/>
</dbReference>
<name>A0A9D5K7U4_UNCW3</name>
<keyword evidence="3" id="KW-0547">Nucleotide-binding</keyword>
<dbReference type="Gene3D" id="1.20.120.140">
    <property type="entry name" value="Signal recognition particle SRP54, nucleotide-binding domain"/>
    <property type="match status" value="1"/>
</dbReference>
<evidence type="ECO:0000256" key="4">
    <source>
        <dbReference type="ARBA" id="ARBA00023134"/>
    </source>
</evidence>
<comment type="subcellular location">
    <subcellularLocation>
        <location evidence="1">Cell membrane</location>
        <topology evidence="1">Peripheral membrane protein</topology>
        <orientation evidence="1">Cytoplasmic side</orientation>
    </subcellularLocation>
</comment>
<dbReference type="Pfam" id="PF00448">
    <property type="entry name" value="SRP54"/>
    <property type="match status" value="1"/>
</dbReference>
<dbReference type="InterPro" id="IPR000897">
    <property type="entry name" value="SRP54_GTPase_dom"/>
</dbReference>
<dbReference type="Proteomes" id="UP000630660">
    <property type="component" value="Unassembled WGS sequence"/>
</dbReference>
<dbReference type="GO" id="GO:0005886">
    <property type="term" value="C:plasma membrane"/>
    <property type="evidence" value="ECO:0007669"/>
    <property type="project" value="UniProtKB-SubCell"/>
</dbReference>
<evidence type="ECO:0000256" key="2">
    <source>
        <dbReference type="ARBA" id="ARBA00008531"/>
    </source>
</evidence>
<protein>
    <submittedName>
        <fullName evidence="8">Signal recognition particle-docking protein FtsY</fullName>
    </submittedName>
</protein>
<keyword evidence="6" id="KW-0675">Receptor</keyword>
<evidence type="ECO:0000256" key="5">
    <source>
        <dbReference type="ARBA" id="ARBA00023136"/>
    </source>
</evidence>
<proteinExistence type="inferred from homology"/>
<gene>
    <name evidence="8" type="primary">ftsY</name>
    <name evidence="8" type="ORF">GF359_01625</name>
</gene>
<evidence type="ECO:0000256" key="1">
    <source>
        <dbReference type="ARBA" id="ARBA00004413"/>
    </source>
</evidence>
<dbReference type="PROSITE" id="PS00300">
    <property type="entry name" value="SRP54"/>
    <property type="match status" value="1"/>
</dbReference>
<dbReference type="PANTHER" id="PTHR43134">
    <property type="entry name" value="SIGNAL RECOGNITION PARTICLE RECEPTOR SUBUNIT ALPHA"/>
    <property type="match status" value="1"/>
</dbReference>
<accession>A0A9D5K7U4</accession>
<comment type="similarity">
    <text evidence="2">Belongs to the GTP-binding SRP family.</text>
</comment>
<dbReference type="GO" id="GO:0005525">
    <property type="term" value="F:GTP binding"/>
    <property type="evidence" value="ECO:0007669"/>
    <property type="project" value="UniProtKB-KW"/>
</dbReference>
<evidence type="ECO:0000256" key="6">
    <source>
        <dbReference type="ARBA" id="ARBA00023170"/>
    </source>
</evidence>
<sequence>MLRLKKLKSGLARLRGRLKDAFKKGDREALEELMISADMGVEITEELLAESGGNRERLSEIIAEILKQAEKDFTFPSRPTVVMVAGTNGSGKTTTVAKLAVLWREREVLIAAADTYRDAAGLQLESWAKSTQTDLVASTQGQDAGAVVYDALKKALAKDYGLVLLDTAGRLHTRRDLMAEASKIRRVSAKVISGAPHEILLVMDASTGQNGLRQVEGFAGSLDVTGLVVTKLDGTSKAGVIIPIVKRFGLPIYFLGVGEQATDIIPFKAREFTQALLGG</sequence>